<keyword evidence="3" id="KW-1185">Reference proteome</keyword>
<comment type="caution">
    <text evidence="2">The sequence shown here is derived from an EMBL/GenBank/DDBJ whole genome shotgun (WGS) entry which is preliminary data.</text>
</comment>
<organism evidence="2 3">
    <name type="scientific">Aldrovandia affinis</name>
    <dbReference type="NCBI Taxonomy" id="143900"/>
    <lineage>
        <taxon>Eukaryota</taxon>
        <taxon>Metazoa</taxon>
        <taxon>Chordata</taxon>
        <taxon>Craniata</taxon>
        <taxon>Vertebrata</taxon>
        <taxon>Euteleostomi</taxon>
        <taxon>Actinopterygii</taxon>
        <taxon>Neopterygii</taxon>
        <taxon>Teleostei</taxon>
        <taxon>Notacanthiformes</taxon>
        <taxon>Halosauridae</taxon>
        <taxon>Aldrovandia</taxon>
    </lineage>
</organism>
<dbReference type="Pfam" id="PF22215">
    <property type="entry name" value="MLKL_N"/>
    <property type="match status" value="1"/>
</dbReference>
<evidence type="ECO:0000313" key="2">
    <source>
        <dbReference type="EMBL" id="KAJ8362330.1"/>
    </source>
</evidence>
<dbReference type="Gene3D" id="1.20.930.20">
    <property type="entry name" value="Adaptor protein Cbl, N-terminal domain"/>
    <property type="match status" value="1"/>
</dbReference>
<dbReference type="EMBL" id="JAINUG010000694">
    <property type="protein sequence ID" value="KAJ8362330.1"/>
    <property type="molecule type" value="Genomic_DNA"/>
</dbReference>
<dbReference type="GO" id="GO:0007166">
    <property type="term" value="P:cell surface receptor signaling pathway"/>
    <property type="evidence" value="ECO:0007669"/>
    <property type="project" value="InterPro"/>
</dbReference>
<feature type="domain" description="Mixed lineage kinase" evidence="1">
    <location>
        <begin position="46"/>
        <end position="120"/>
    </location>
</feature>
<dbReference type="InterPro" id="IPR054000">
    <property type="entry name" value="MLKL_N"/>
</dbReference>
<evidence type="ECO:0000259" key="1">
    <source>
        <dbReference type="Pfam" id="PF22215"/>
    </source>
</evidence>
<dbReference type="InterPro" id="IPR036537">
    <property type="entry name" value="Adaptor_Cbl_N_dom_sf"/>
</dbReference>
<evidence type="ECO:0000313" key="3">
    <source>
        <dbReference type="Proteomes" id="UP001221898"/>
    </source>
</evidence>
<gene>
    <name evidence="2" type="ORF">AAFF_G00379810</name>
</gene>
<proteinExistence type="predicted"/>
<dbReference type="Proteomes" id="UP001221898">
    <property type="component" value="Unassembled WGS sequence"/>
</dbReference>
<name>A0AAD7VZ20_9TELE</name>
<sequence>MNPMDPIIAVVKILYALFGEVKANGRRYDRLVQRVMDLDDRVAAEEGLRVNLESAKEVVKKYASATFFSRVVKVYSLGEEFDTLNTRLNDACQVAALQGHRLSAEATCREEDKEDRGSDRPELETRKTRLIGSYITMWSS</sequence>
<dbReference type="CDD" id="cd21037">
    <property type="entry name" value="MLKL_NTD"/>
    <property type="match status" value="1"/>
</dbReference>
<accession>A0AAD7VZ20</accession>
<dbReference type="InterPro" id="IPR059179">
    <property type="entry name" value="MLKL-like_MCAfunc"/>
</dbReference>
<reference evidence="2" key="1">
    <citation type="journal article" date="2023" name="Science">
        <title>Genome structures resolve the early diversification of teleost fishes.</title>
        <authorList>
            <person name="Parey E."/>
            <person name="Louis A."/>
            <person name="Montfort J."/>
            <person name="Bouchez O."/>
            <person name="Roques C."/>
            <person name="Iampietro C."/>
            <person name="Lluch J."/>
            <person name="Castinel A."/>
            <person name="Donnadieu C."/>
            <person name="Desvignes T."/>
            <person name="Floi Bucao C."/>
            <person name="Jouanno E."/>
            <person name="Wen M."/>
            <person name="Mejri S."/>
            <person name="Dirks R."/>
            <person name="Jansen H."/>
            <person name="Henkel C."/>
            <person name="Chen W.J."/>
            <person name="Zahm M."/>
            <person name="Cabau C."/>
            <person name="Klopp C."/>
            <person name="Thompson A.W."/>
            <person name="Robinson-Rechavi M."/>
            <person name="Braasch I."/>
            <person name="Lecointre G."/>
            <person name="Bobe J."/>
            <person name="Postlethwait J.H."/>
            <person name="Berthelot C."/>
            <person name="Roest Crollius H."/>
            <person name="Guiguen Y."/>
        </authorList>
    </citation>
    <scope>NUCLEOTIDE SEQUENCE</scope>
    <source>
        <strain evidence="2">NC1722</strain>
    </source>
</reference>
<dbReference type="AlphaFoldDB" id="A0AAD7VZ20"/>
<protein>
    <recommendedName>
        <fullName evidence="1">Mixed lineage kinase domain-containing protein</fullName>
    </recommendedName>
</protein>